<gene>
    <name evidence="1" type="primary">TIGD1</name>
    <name evidence="1" type="ORF">TNCV_647151</name>
</gene>
<dbReference type="AlphaFoldDB" id="A0A8X6SM47"/>
<comment type="caution">
    <text evidence="1">The sequence shown here is derived from an EMBL/GenBank/DDBJ whole genome shotgun (WGS) entry which is preliminary data.</text>
</comment>
<keyword evidence="2" id="KW-1185">Reference proteome</keyword>
<sequence>MIDPWRCEGNSLFIQNRCELERLLQTRNPHVESLPEPHEIDNLNKEVVALARQINSGVDRDDFQELLDSYNQELTIDERIEMHEQERDVQELESEDPVQSANQTLVGNWTEGLSLIEKG</sequence>
<evidence type="ECO:0000313" key="2">
    <source>
        <dbReference type="Proteomes" id="UP000887159"/>
    </source>
</evidence>
<name>A0A8X6SM47_TRICX</name>
<evidence type="ECO:0000313" key="1">
    <source>
        <dbReference type="EMBL" id="GFY14671.1"/>
    </source>
</evidence>
<proteinExistence type="predicted"/>
<dbReference type="EMBL" id="BMAU01021331">
    <property type="protein sequence ID" value="GFY14671.1"/>
    <property type="molecule type" value="Genomic_DNA"/>
</dbReference>
<organism evidence="1 2">
    <name type="scientific">Trichonephila clavipes</name>
    <name type="common">Golden silk orbweaver</name>
    <name type="synonym">Nephila clavipes</name>
    <dbReference type="NCBI Taxonomy" id="2585209"/>
    <lineage>
        <taxon>Eukaryota</taxon>
        <taxon>Metazoa</taxon>
        <taxon>Ecdysozoa</taxon>
        <taxon>Arthropoda</taxon>
        <taxon>Chelicerata</taxon>
        <taxon>Arachnida</taxon>
        <taxon>Araneae</taxon>
        <taxon>Araneomorphae</taxon>
        <taxon>Entelegynae</taxon>
        <taxon>Araneoidea</taxon>
        <taxon>Nephilidae</taxon>
        <taxon>Trichonephila</taxon>
    </lineage>
</organism>
<accession>A0A8X6SM47</accession>
<dbReference type="Proteomes" id="UP000887159">
    <property type="component" value="Unassembled WGS sequence"/>
</dbReference>
<reference evidence="1" key="1">
    <citation type="submission" date="2020-08" db="EMBL/GenBank/DDBJ databases">
        <title>Multicomponent nature underlies the extraordinary mechanical properties of spider dragline silk.</title>
        <authorList>
            <person name="Kono N."/>
            <person name="Nakamura H."/>
            <person name="Mori M."/>
            <person name="Yoshida Y."/>
            <person name="Ohtoshi R."/>
            <person name="Malay A.D."/>
            <person name="Moran D.A.P."/>
            <person name="Tomita M."/>
            <person name="Numata K."/>
            <person name="Arakawa K."/>
        </authorList>
    </citation>
    <scope>NUCLEOTIDE SEQUENCE</scope>
</reference>
<protein>
    <submittedName>
        <fullName evidence="1">Tigger transposable element-derived protein 1</fullName>
    </submittedName>
</protein>